<evidence type="ECO:0000259" key="1">
    <source>
        <dbReference type="Pfam" id="PF19278"/>
    </source>
</evidence>
<organism evidence="2">
    <name type="scientific">bioreactor metagenome</name>
    <dbReference type="NCBI Taxonomy" id="1076179"/>
    <lineage>
        <taxon>unclassified sequences</taxon>
        <taxon>metagenomes</taxon>
        <taxon>ecological metagenomes</taxon>
    </lineage>
</organism>
<protein>
    <recommendedName>
        <fullName evidence="1">Acetophenone carboxylase-like C-terminal domain-containing protein</fullName>
    </recommendedName>
</protein>
<dbReference type="InterPro" id="IPR045079">
    <property type="entry name" value="Oxoprolinase-like"/>
</dbReference>
<gene>
    <name evidence="2" type="ORF">SDC9_96633</name>
</gene>
<name>A0A645A9N0_9ZZZZ</name>
<evidence type="ECO:0000313" key="2">
    <source>
        <dbReference type="EMBL" id="MPM49899.1"/>
    </source>
</evidence>
<accession>A0A645A9N0</accession>
<sequence length="238" mass="25479">MLAEELGVSRLRIPDAAATFCALGAAMAPLRRDFVHSVRALLDDDVAAQIELAAAEIIQAGRGWLAESGDDPDRGNAQISLDMRYPGQAYELSVKLGSRPLAGSVAHELSVREITAAFDAEHVRRYGFVHARADLEVGTLRVAVVGATSAHPVLPAALADNTDAPGPPAPTPNEHRRVQWRGEWLEAAVYDHEAIPAGASVTGYAIIEHQDTTIVAPPGWTATRLTNLDLELTRDDTL</sequence>
<dbReference type="PANTHER" id="PTHR11365:SF23">
    <property type="entry name" value="HYPOTHETICAL 5-OXOPROLINASE (EUROFUNG)-RELATED"/>
    <property type="match status" value="1"/>
</dbReference>
<dbReference type="GO" id="GO:0017168">
    <property type="term" value="F:5-oxoprolinase (ATP-hydrolyzing) activity"/>
    <property type="evidence" value="ECO:0007669"/>
    <property type="project" value="TreeGrafter"/>
</dbReference>
<proteinExistence type="predicted"/>
<dbReference type="InterPro" id="IPR049517">
    <property type="entry name" value="ACX-like_C"/>
</dbReference>
<comment type="caution">
    <text evidence="2">The sequence shown here is derived from an EMBL/GenBank/DDBJ whole genome shotgun (WGS) entry which is preliminary data.</text>
</comment>
<dbReference type="GO" id="GO:0005829">
    <property type="term" value="C:cytosol"/>
    <property type="evidence" value="ECO:0007669"/>
    <property type="project" value="TreeGrafter"/>
</dbReference>
<dbReference type="AlphaFoldDB" id="A0A645A9N0"/>
<feature type="domain" description="Acetophenone carboxylase-like C-terminal" evidence="1">
    <location>
        <begin position="47"/>
        <end position="222"/>
    </location>
</feature>
<dbReference type="PANTHER" id="PTHR11365">
    <property type="entry name" value="5-OXOPROLINASE RELATED"/>
    <property type="match status" value="1"/>
</dbReference>
<reference evidence="2" key="1">
    <citation type="submission" date="2019-08" db="EMBL/GenBank/DDBJ databases">
        <authorList>
            <person name="Kucharzyk K."/>
            <person name="Murdoch R.W."/>
            <person name="Higgins S."/>
            <person name="Loffler F."/>
        </authorList>
    </citation>
    <scope>NUCLEOTIDE SEQUENCE</scope>
</reference>
<dbReference type="EMBL" id="VSSQ01012720">
    <property type="protein sequence ID" value="MPM49899.1"/>
    <property type="molecule type" value="Genomic_DNA"/>
</dbReference>
<dbReference type="Pfam" id="PF19278">
    <property type="entry name" value="Hydant_A_C"/>
    <property type="match status" value="1"/>
</dbReference>
<dbReference type="GO" id="GO:0006749">
    <property type="term" value="P:glutathione metabolic process"/>
    <property type="evidence" value="ECO:0007669"/>
    <property type="project" value="TreeGrafter"/>
</dbReference>